<dbReference type="Proteomes" id="UP000006671">
    <property type="component" value="Unassembled WGS sequence"/>
</dbReference>
<name>D2W356_NAEGR</name>
<dbReference type="OMA" id="DYCCGTG"/>
<gene>
    <name evidence="8" type="ORF">NAEGRDRAFT_75827</name>
</gene>
<dbReference type="eggNOG" id="KOG1122">
    <property type="taxonomic scope" value="Eukaryota"/>
</dbReference>
<keyword evidence="9" id="KW-1185">Reference proteome</keyword>
<dbReference type="InterPro" id="IPR023267">
    <property type="entry name" value="RCMT"/>
</dbReference>
<dbReference type="GO" id="GO:0070475">
    <property type="term" value="P:rRNA base methylation"/>
    <property type="evidence" value="ECO:0007669"/>
    <property type="project" value="TreeGrafter"/>
</dbReference>
<dbReference type="SUPFAM" id="SSF53335">
    <property type="entry name" value="S-adenosyl-L-methionine-dependent methyltransferases"/>
    <property type="match status" value="1"/>
</dbReference>
<feature type="binding site" evidence="5">
    <location>
        <position position="337"/>
    </location>
    <ligand>
        <name>S-adenosyl-L-methionine</name>
        <dbReference type="ChEBI" id="CHEBI:59789"/>
    </ligand>
</feature>
<keyword evidence="2 5" id="KW-0808">Transferase</keyword>
<dbReference type="Pfam" id="PF01189">
    <property type="entry name" value="Methyltr_RsmB-F"/>
    <property type="match status" value="1"/>
</dbReference>
<dbReference type="GO" id="GO:0005730">
    <property type="term" value="C:nucleolus"/>
    <property type="evidence" value="ECO:0007669"/>
    <property type="project" value="TreeGrafter"/>
</dbReference>
<comment type="similarity">
    <text evidence="5">Belongs to the class I-like SAM-binding methyltransferase superfamily. RsmB/NOP family.</text>
</comment>
<dbReference type="PANTHER" id="PTHR22807:SF54">
    <property type="entry name" value="CHROMOSOME UNDETERMINED SCAFFOLD_82, WHOLE GENOME SHOTGUN SEQUENCE"/>
    <property type="match status" value="1"/>
</dbReference>
<evidence type="ECO:0000313" key="8">
    <source>
        <dbReference type="EMBL" id="EFC36521.1"/>
    </source>
</evidence>
<feature type="domain" description="SAM-dependent MTase RsmB/NOP-type" evidence="7">
    <location>
        <begin position="183"/>
        <end position="455"/>
    </location>
</feature>
<protein>
    <submittedName>
        <fullName evidence="8">Predicted protein</fullName>
    </submittedName>
</protein>
<keyword evidence="1 5" id="KW-0489">Methyltransferase</keyword>
<dbReference type="GeneID" id="8856544"/>
<feature type="active site" description="Nucleophile" evidence="5">
    <location>
        <position position="407"/>
    </location>
</feature>
<dbReference type="PANTHER" id="PTHR22807">
    <property type="entry name" value="NOP2 YEAST -RELATED NOL1/NOP2/FMU SUN DOMAIN-CONTAINING"/>
    <property type="match status" value="1"/>
</dbReference>
<dbReference type="InterPro" id="IPR001678">
    <property type="entry name" value="MeTrfase_RsmB-F_NOP2_dom"/>
</dbReference>
<dbReference type="InterPro" id="IPR029063">
    <property type="entry name" value="SAM-dependent_MTases_sf"/>
</dbReference>
<comment type="caution">
    <text evidence="5">Lacks conserved residue(s) required for the propagation of feature annotation.</text>
</comment>
<evidence type="ECO:0000256" key="3">
    <source>
        <dbReference type="ARBA" id="ARBA00022691"/>
    </source>
</evidence>
<evidence type="ECO:0000256" key="2">
    <source>
        <dbReference type="ARBA" id="ARBA00022679"/>
    </source>
</evidence>
<evidence type="ECO:0000256" key="5">
    <source>
        <dbReference type="PROSITE-ProRule" id="PRU01023"/>
    </source>
</evidence>
<evidence type="ECO:0000256" key="4">
    <source>
        <dbReference type="ARBA" id="ARBA00022884"/>
    </source>
</evidence>
<dbReference type="STRING" id="5762.D2W356"/>
<feature type="binding site" evidence="5">
    <location>
        <position position="354"/>
    </location>
    <ligand>
        <name>S-adenosyl-L-methionine</name>
        <dbReference type="ChEBI" id="CHEBI:59789"/>
    </ligand>
</feature>
<dbReference type="CDD" id="cd02440">
    <property type="entry name" value="AdoMet_MTases"/>
    <property type="match status" value="1"/>
</dbReference>
<dbReference type="GO" id="GO:0003723">
    <property type="term" value="F:RNA binding"/>
    <property type="evidence" value="ECO:0007669"/>
    <property type="project" value="UniProtKB-UniRule"/>
</dbReference>
<organism evidence="9">
    <name type="scientific">Naegleria gruberi</name>
    <name type="common">Amoeba</name>
    <dbReference type="NCBI Taxonomy" id="5762"/>
    <lineage>
        <taxon>Eukaryota</taxon>
        <taxon>Discoba</taxon>
        <taxon>Heterolobosea</taxon>
        <taxon>Tetramitia</taxon>
        <taxon>Eutetramitia</taxon>
        <taxon>Vahlkampfiidae</taxon>
        <taxon>Naegleria</taxon>
    </lineage>
</organism>
<evidence type="ECO:0000313" key="9">
    <source>
        <dbReference type="Proteomes" id="UP000006671"/>
    </source>
</evidence>
<evidence type="ECO:0000256" key="6">
    <source>
        <dbReference type="SAM" id="MobiDB-lite"/>
    </source>
</evidence>
<dbReference type="InterPro" id="IPR049560">
    <property type="entry name" value="MeTrfase_RsmB-F_NOP2_cat"/>
</dbReference>
<accession>D2W356</accession>
<dbReference type="VEuPathDB" id="AmoebaDB:NAEGRDRAFT_75827"/>
<feature type="region of interest" description="Disordered" evidence="6">
    <location>
        <begin position="168"/>
        <end position="195"/>
    </location>
</feature>
<dbReference type="EMBL" id="GG738929">
    <property type="protein sequence ID" value="EFC36521.1"/>
    <property type="molecule type" value="Genomic_DNA"/>
</dbReference>
<reference evidence="8 9" key="1">
    <citation type="journal article" date="2010" name="Cell">
        <title>The genome of Naegleria gruberi illuminates early eukaryotic versatility.</title>
        <authorList>
            <person name="Fritz-Laylin L.K."/>
            <person name="Prochnik S.E."/>
            <person name="Ginger M.L."/>
            <person name="Dacks J.B."/>
            <person name="Carpenter M.L."/>
            <person name="Field M.C."/>
            <person name="Kuo A."/>
            <person name="Paredez A."/>
            <person name="Chapman J."/>
            <person name="Pham J."/>
            <person name="Shu S."/>
            <person name="Neupane R."/>
            <person name="Cipriano M."/>
            <person name="Mancuso J."/>
            <person name="Tu H."/>
            <person name="Salamov A."/>
            <person name="Lindquist E."/>
            <person name="Shapiro H."/>
            <person name="Lucas S."/>
            <person name="Grigoriev I.V."/>
            <person name="Cande W.Z."/>
            <person name="Fulton C."/>
            <person name="Rokhsar D.S."/>
            <person name="Dawson S.C."/>
        </authorList>
    </citation>
    <scope>NUCLEOTIDE SEQUENCE [LARGE SCALE GENOMIC DNA]</scope>
    <source>
        <strain evidence="8 9">NEG-M</strain>
    </source>
</reference>
<dbReference type="RefSeq" id="XP_002669265.1">
    <property type="nucleotide sequence ID" value="XM_002669219.1"/>
</dbReference>
<dbReference type="Gene3D" id="3.40.50.150">
    <property type="entry name" value="Vaccinia Virus protein VP39"/>
    <property type="match status" value="1"/>
</dbReference>
<dbReference type="OrthoDB" id="4418812at2759"/>
<evidence type="ECO:0000259" key="7">
    <source>
        <dbReference type="PROSITE" id="PS51686"/>
    </source>
</evidence>
<keyword evidence="3 5" id="KW-0949">S-adenosyl-L-methionine</keyword>
<dbReference type="GO" id="GO:0009383">
    <property type="term" value="F:rRNA (cytosine-C5-)-methyltransferase activity"/>
    <property type="evidence" value="ECO:0007669"/>
    <property type="project" value="TreeGrafter"/>
</dbReference>
<dbReference type="GO" id="GO:0000470">
    <property type="term" value="P:maturation of LSU-rRNA"/>
    <property type="evidence" value="ECO:0007669"/>
    <property type="project" value="TreeGrafter"/>
</dbReference>
<dbReference type="PRINTS" id="PR02008">
    <property type="entry name" value="RCMTFAMILY"/>
</dbReference>
<sequence>MNISTLKAFSVRRLNHHHHQFYNIINPYSYHQQQQQQLFSTYQYINRINQIKIKQLGPNSNLLPKSVTFVEENKKTVLHWRLIYFIYIDRFYTKNFINSINDLYSQFGNIPKNILTSCPSQLFDLFKEDYNLQYAIELSQINLTEAPVFARLNDLKFNSLSNNSNIISNNNNSSNNTSSNNSENNDNSNSSNISNNNSNEKIILKKFINRLSNNYSEIVGQILPSENSKFGFKFEKKAEFRQWKEYKEGLFDIQDESSQLIVQELIRNIVMKEIKTLKPLILDYCCGTGGKTFAFAGCLNGKGQIYMHDVRSEKLFPELKRRAQRLGIENIQPIEHDHSHWDKLKDKMNLVLCDVPCTGTGTLRRNVETKYKINYQWLQELTEKQRDIIQKAIPFVKQDGYFLYSTCSILKKENEKQLEWILKKYKNFQLVHTVKILPTIDGSDGMYGVLLKRIN</sequence>
<evidence type="ECO:0000256" key="1">
    <source>
        <dbReference type="ARBA" id="ARBA00022603"/>
    </source>
</evidence>
<dbReference type="AlphaFoldDB" id="D2W356"/>
<keyword evidence="4 5" id="KW-0694">RNA-binding</keyword>
<dbReference type="KEGG" id="ngr:NAEGRDRAFT_75827"/>
<dbReference type="InParanoid" id="D2W356"/>
<proteinExistence type="inferred from homology"/>
<dbReference type="PROSITE" id="PS51686">
    <property type="entry name" value="SAM_MT_RSMB_NOP"/>
    <property type="match status" value="1"/>
</dbReference>